<dbReference type="EMBL" id="BAAAZO010000010">
    <property type="protein sequence ID" value="GAA3629450.1"/>
    <property type="molecule type" value="Genomic_DNA"/>
</dbReference>
<evidence type="ECO:0000313" key="6">
    <source>
        <dbReference type="EMBL" id="GAA3629450.1"/>
    </source>
</evidence>
<dbReference type="PROSITE" id="PS51257">
    <property type="entry name" value="PROKAR_LIPOPROTEIN"/>
    <property type="match status" value="1"/>
</dbReference>
<reference evidence="7" key="1">
    <citation type="journal article" date="2019" name="Int. J. Syst. Evol. Microbiol.">
        <title>The Global Catalogue of Microorganisms (GCM) 10K type strain sequencing project: providing services to taxonomists for standard genome sequencing and annotation.</title>
        <authorList>
            <consortium name="The Broad Institute Genomics Platform"/>
            <consortium name="The Broad Institute Genome Sequencing Center for Infectious Disease"/>
            <person name="Wu L."/>
            <person name="Ma J."/>
        </authorList>
    </citation>
    <scope>NUCLEOTIDE SEQUENCE [LARGE SCALE GENOMIC DNA]</scope>
    <source>
        <strain evidence="7">JCM 16902</strain>
    </source>
</reference>
<dbReference type="InterPro" id="IPR014030">
    <property type="entry name" value="Ketoacyl_synth_N"/>
</dbReference>
<feature type="region of interest" description="Disordered" evidence="4">
    <location>
        <begin position="36"/>
        <end position="64"/>
    </location>
</feature>
<sequence>MTVPSVRIAGIGAVTGYGWGVEALWQGVSSGASACRPVKADDDTETTETPSPSWAARIPDGGDPDDGPTLFARGLLASVREAVADARLHGWRPGERVGLLHAAVLGEVDLWRSFYTQHAGDVSVRSFLSLMPSTPVSMCMKEHGFHGPTMSVGAMCTSGNAALIIAKQWLDSDFVDDVVVVTTDLSCSPEMLTHFRRLGVAVTDEEPFSACRPFQQGSRGFVMGEASVAFVVTGPGRRPDHSYFGVLGGAMTHDAHHVTSIEPELNSVRQCFERALRAGGVRADDVRYLNAHGPGTLQCDSAEATILDEMFTPDTWIYSLKPLLGHCQGASAAAEIAVAALAAAQQVLPLAPQVAPGHERLLSGTHHLAPGLVAKSALGMGGHNAVVLLQPPSQN</sequence>
<name>A0ABP7ACU2_9ACTN</name>
<dbReference type="InterPro" id="IPR014031">
    <property type="entry name" value="Ketoacyl_synth_C"/>
</dbReference>
<dbReference type="Pfam" id="PF00109">
    <property type="entry name" value="ketoacyl-synt"/>
    <property type="match status" value="1"/>
</dbReference>
<proteinExistence type="inferred from homology"/>
<dbReference type="InterPro" id="IPR000794">
    <property type="entry name" value="Beta-ketoacyl_synthase"/>
</dbReference>
<dbReference type="InterPro" id="IPR020841">
    <property type="entry name" value="PKS_Beta-ketoAc_synthase_dom"/>
</dbReference>
<gene>
    <name evidence="6" type="ORF">GCM10022223_53800</name>
</gene>
<comment type="caution">
    <text evidence="6">The sequence shown here is derived from an EMBL/GenBank/DDBJ whole genome shotgun (WGS) entry which is preliminary data.</text>
</comment>
<evidence type="ECO:0000256" key="2">
    <source>
        <dbReference type="ARBA" id="ARBA00022679"/>
    </source>
</evidence>
<protein>
    <submittedName>
        <fullName evidence="6">Beta-ketoacyl-[acyl-carrier-protein] synthase family protein</fullName>
    </submittedName>
</protein>
<dbReference type="PROSITE" id="PS52004">
    <property type="entry name" value="KS3_2"/>
    <property type="match status" value="1"/>
</dbReference>
<dbReference type="PANTHER" id="PTHR11712:SF347">
    <property type="entry name" value="BETA KETOACYL-ACYL CARRIER PROTEIN SYNTHASE"/>
    <property type="match status" value="1"/>
</dbReference>
<keyword evidence="7" id="KW-1185">Reference proteome</keyword>
<evidence type="ECO:0000256" key="1">
    <source>
        <dbReference type="ARBA" id="ARBA00008467"/>
    </source>
</evidence>
<dbReference type="Pfam" id="PF02801">
    <property type="entry name" value="Ketoacyl-synt_C"/>
    <property type="match status" value="1"/>
</dbReference>
<dbReference type="SMART" id="SM00825">
    <property type="entry name" value="PKS_KS"/>
    <property type="match status" value="1"/>
</dbReference>
<evidence type="ECO:0000313" key="7">
    <source>
        <dbReference type="Proteomes" id="UP001501074"/>
    </source>
</evidence>
<accession>A0ABP7ACU2</accession>
<dbReference type="InterPro" id="IPR016039">
    <property type="entry name" value="Thiolase-like"/>
</dbReference>
<dbReference type="Gene3D" id="3.40.47.10">
    <property type="match status" value="1"/>
</dbReference>
<evidence type="ECO:0000256" key="4">
    <source>
        <dbReference type="SAM" id="MobiDB-lite"/>
    </source>
</evidence>
<evidence type="ECO:0000259" key="5">
    <source>
        <dbReference type="PROSITE" id="PS52004"/>
    </source>
</evidence>
<keyword evidence="2 3" id="KW-0808">Transferase</keyword>
<dbReference type="PANTHER" id="PTHR11712">
    <property type="entry name" value="POLYKETIDE SYNTHASE-RELATED"/>
    <property type="match status" value="1"/>
</dbReference>
<feature type="domain" description="Ketosynthase family 3 (KS3)" evidence="5">
    <location>
        <begin position="3"/>
        <end position="391"/>
    </location>
</feature>
<evidence type="ECO:0000256" key="3">
    <source>
        <dbReference type="RuleBase" id="RU003694"/>
    </source>
</evidence>
<dbReference type="Proteomes" id="UP001501074">
    <property type="component" value="Unassembled WGS sequence"/>
</dbReference>
<organism evidence="6 7">
    <name type="scientific">Kineosporia mesophila</name>
    <dbReference type="NCBI Taxonomy" id="566012"/>
    <lineage>
        <taxon>Bacteria</taxon>
        <taxon>Bacillati</taxon>
        <taxon>Actinomycetota</taxon>
        <taxon>Actinomycetes</taxon>
        <taxon>Kineosporiales</taxon>
        <taxon>Kineosporiaceae</taxon>
        <taxon>Kineosporia</taxon>
    </lineage>
</organism>
<dbReference type="RefSeq" id="WP_231484390.1">
    <property type="nucleotide sequence ID" value="NZ_BAAAZO010000010.1"/>
</dbReference>
<comment type="similarity">
    <text evidence="1 3">Belongs to the thiolase-like superfamily. Beta-ketoacyl-ACP synthases family.</text>
</comment>
<dbReference type="SUPFAM" id="SSF53901">
    <property type="entry name" value="Thiolase-like"/>
    <property type="match status" value="1"/>
</dbReference>